<dbReference type="Proteomes" id="UP001152622">
    <property type="component" value="Chromosome 4"/>
</dbReference>
<reference evidence="1" key="1">
    <citation type="journal article" date="2023" name="Science">
        <title>Genome structures resolve the early diversification of teleost fishes.</title>
        <authorList>
            <person name="Parey E."/>
            <person name="Louis A."/>
            <person name="Montfort J."/>
            <person name="Bouchez O."/>
            <person name="Roques C."/>
            <person name="Iampietro C."/>
            <person name="Lluch J."/>
            <person name="Castinel A."/>
            <person name="Donnadieu C."/>
            <person name="Desvignes T."/>
            <person name="Floi Bucao C."/>
            <person name="Jouanno E."/>
            <person name="Wen M."/>
            <person name="Mejri S."/>
            <person name="Dirks R."/>
            <person name="Jansen H."/>
            <person name="Henkel C."/>
            <person name="Chen W.J."/>
            <person name="Zahm M."/>
            <person name="Cabau C."/>
            <person name="Klopp C."/>
            <person name="Thompson A.W."/>
            <person name="Robinson-Rechavi M."/>
            <person name="Braasch I."/>
            <person name="Lecointre G."/>
            <person name="Bobe J."/>
            <person name="Postlethwait J.H."/>
            <person name="Berthelot C."/>
            <person name="Roest Crollius H."/>
            <person name="Guiguen Y."/>
        </authorList>
    </citation>
    <scope>NUCLEOTIDE SEQUENCE</scope>
    <source>
        <strain evidence="1">WJC10195</strain>
    </source>
</reference>
<comment type="caution">
    <text evidence="1">The sequence shown here is derived from an EMBL/GenBank/DDBJ whole genome shotgun (WGS) entry which is preliminary data.</text>
</comment>
<evidence type="ECO:0000313" key="1">
    <source>
        <dbReference type="EMBL" id="KAJ8364761.1"/>
    </source>
</evidence>
<proteinExistence type="predicted"/>
<protein>
    <submittedName>
        <fullName evidence="1">Uncharacterized protein</fullName>
    </submittedName>
</protein>
<organism evidence="1 2">
    <name type="scientific">Synaphobranchus kaupii</name>
    <name type="common">Kaup's arrowtooth eel</name>
    <dbReference type="NCBI Taxonomy" id="118154"/>
    <lineage>
        <taxon>Eukaryota</taxon>
        <taxon>Metazoa</taxon>
        <taxon>Chordata</taxon>
        <taxon>Craniata</taxon>
        <taxon>Vertebrata</taxon>
        <taxon>Euteleostomi</taxon>
        <taxon>Actinopterygii</taxon>
        <taxon>Neopterygii</taxon>
        <taxon>Teleostei</taxon>
        <taxon>Anguilliformes</taxon>
        <taxon>Synaphobranchidae</taxon>
        <taxon>Synaphobranchus</taxon>
    </lineage>
</organism>
<gene>
    <name evidence="1" type="ORF">SKAU_G00135920</name>
</gene>
<dbReference type="OrthoDB" id="8985281at2759"/>
<keyword evidence="2" id="KW-1185">Reference proteome</keyword>
<accession>A0A9Q1J3I1</accession>
<dbReference type="AlphaFoldDB" id="A0A9Q1J3I1"/>
<sequence>MHDTEEAISVMHLLESNQLFEKVLLWVNAHTHRVEVCYPAGIQFSMEVAALIGDLHTSQVPSWVRTTVGANRKIALWVTAGERCPSTIGLFQEDPQCSICHY</sequence>
<evidence type="ECO:0000313" key="2">
    <source>
        <dbReference type="Proteomes" id="UP001152622"/>
    </source>
</evidence>
<name>A0A9Q1J3I1_SYNKA</name>
<dbReference type="EMBL" id="JAINUF010000004">
    <property type="protein sequence ID" value="KAJ8364761.1"/>
    <property type="molecule type" value="Genomic_DNA"/>
</dbReference>